<proteinExistence type="predicted"/>
<evidence type="ECO:0000256" key="1">
    <source>
        <dbReference type="SAM" id="MobiDB-lite"/>
    </source>
</evidence>
<evidence type="ECO:0000313" key="3">
    <source>
        <dbReference type="Proteomes" id="UP000824469"/>
    </source>
</evidence>
<feature type="region of interest" description="Disordered" evidence="1">
    <location>
        <begin position="279"/>
        <end position="302"/>
    </location>
</feature>
<dbReference type="EMBL" id="JAHRHJ020000010">
    <property type="protein sequence ID" value="KAH9297391.1"/>
    <property type="molecule type" value="Genomic_DNA"/>
</dbReference>
<feature type="non-terminal residue" evidence="2">
    <location>
        <position position="1"/>
    </location>
</feature>
<accession>A0AA38CDX4</accession>
<organism evidence="2 3">
    <name type="scientific">Taxus chinensis</name>
    <name type="common">Chinese yew</name>
    <name type="synonym">Taxus wallichiana var. chinensis</name>
    <dbReference type="NCBI Taxonomy" id="29808"/>
    <lineage>
        <taxon>Eukaryota</taxon>
        <taxon>Viridiplantae</taxon>
        <taxon>Streptophyta</taxon>
        <taxon>Embryophyta</taxon>
        <taxon>Tracheophyta</taxon>
        <taxon>Spermatophyta</taxon>
        <taxon>Pinopsida</taxon>
        <taxon>Pinidae</taxon>
        <taxon>Conifers II</taxon>
        <taxon>Cupressales</taxon>
        <taxon>Taxaceae</taxon>
        <taxon>Taxus</taxon>
    </lineage>
</organism>
<name>A0AA38CDX4_TAXCH</name>
<sequence>INPELRKTRVLDEAWAEVSKWGCIFLQFKKFTYLRVVMYSGDPFCLPRYLGDRLILMELVRQLLDFHKFQQSKHKAAVSFPISIGRYTCSIVVKAKNVVHELQDKLKKHMKPRDSFDIRGVLRAYGTQHLHRANIEDIWVDLHNEVVVRRWDNSRLTIAEIQTLELADLPEGTGDNESVLDLSYDRLKEDQYVFRPIDWSASKKASIIDRSALILARTKAWLSSWGMNFKDDKFSKLAASEAGPSKKEKDKKSSREPIKVKIVKKRKEIEISSIVSPVETVNVPESPTPPEIGEINLEEGGS</sequence>
<reference evidence="2 3" key="1">
    <citation type="journal article" date="2021" name="Nat. Plants">
        <title>The Taxus genome provides insights into paclitaxel biosynthesis.</title>
        <authorList>
            <person name="Xiong X."/>
            <person name="Gou J."/>
            <person name="Liao Q."/>
            <person name="Li Y."/>
            <person name="Zhou Q."/>
            <person name="Bi G."/>
            <person name="Li C."/>
            <person name="Du R."/>
            <person name="Wang X."/>
            <person name="Sun T."/>
            <person name="Guo L."/>
            <person name="Liang H."/>
            <person name="Lu P."/>
            <person name="Wu Y."/>
            <person name="Zhang Z."/>
            <person name="Ro D.K."/>
            <person name="Shang Y."/>
            <person name="Huang S."/>
            <person name="Yan J."/>
        </authorList>
    </citation>
    <scope>NUCLEOTIDE SEQUENCE [LARGE SCALE GENOMIC DNA]</scope>
    <source>
        <strain evidence="2">Ta-2019</strain>
    </source>
</reference>
<keyword evidence="3" id="KW-1185">Reference proteome</keyword>
<gene>
    <name evidence="2" type="ORF">KI387_029073</name>
</gene>
<dbReference type="AlphaFoldDB" id="A0AA38CDX4"/>
<comment type="caution">
    <text evidence="2">The sequence shown here is derived from an EMBL/GenBank/DDBJ whole genome shotgun (WGS) entry which is preliminary data.</text>
</comment>
<protein>
    <submittedName>
        <fullName evidence="2">Uncharacterized protein</fullName>
    </submittedName>
</protein>
<dbReference type="Proteomes" id="UP000824469">
    <property type="component" value="Unassembled WGS sequence"/>
</dbReference>
<evidence type="ECO:0000313" key="2">
    <source>
        <dbReference type="EMBL" id="KAH9297391.1"/>
    </source>
</evidence>